<dbReference type="PRINTS" id="PR00081">
    <property type="entry name" value="GDHRDH"/>
</dbReference>
<dbReference type="GO" id="GO:0016491">
    <property type="term" value="F:oxidoreductase activity"/>
    <property type="evidence" value="ECO:0007669"/>
    <property type="project" value="UniProtKB-KW"/>
</dbReference>
<sequence length="304" mass="33177">MSNSFNPSDSKFGELKDKVVVLTGGANGIGASVVKAVHSNGGKVVFGDYDVKSGESLASSLGSDVTFLKVNVADYADHVKLFKLAREKYGHVDHALAIAGVAKKDNWYGTDLTVEDVEDPEQDMTIDVNLLGVLYFIRVALPYLKLDNKDRTDKSLVLAGSAAGFRETPDLPVYNASKHAVQGIMRGLRKKLWENDKIRINVINPGVVDTNMASTLATTFRKAGLPINTPEDVAAITLRLMTETDMWGKSVYIDGGSGWEWETGYHDTMSTWLGEEPVQRLKDGMKLIASSKAWDSHHAKPSTT</sequence>
<name>A0AAN6DRB3_9EURO</name>
<proteinExistence type="inferred from homology"/>
<dbReference type="PROSITE" id="PS00061">
    <property type="entry name" value="ADH_SHORT"/>
    <property type="match status" value="1"/>
</dbReference>
<dbReference type="InterPro" id="IPR020904">
    <property type="entry name" value="Sc_DH/Rdtase_CS"/>
</dbReference>
<gene>
    <name evidence="4" type="ORF">EDD36DRAFT_481494</name>
</gene>
<dbReference type="InterPro" id="IPR036291">
    <property type="entry name" value="NAD(P)-bd_dom_sf"/>
</dbReference>
<reference evidence="4" key="1">
    <citation type="journal article" date="2022" name="bioRxiv">
        <title>Deciphering the potential niche of two novel black yeast fungi from a biological soil crust based on their genomes, phenotypes, and melanin regulation.</title>
        <authorList>
            <consortium name="DOE Joint Genome Institute"/>
            <person name="Carr E.C."/>
            <person name="Barton Q."/>
            <person name="Grambo S."/>
            <person name="Sullivan M."/>
            <person name="Renfro C.M."/>
            <person name="Kuo A."/>
            <person name="Pangilinan J."/>
            <person name="Lipzen A."/>
            <person name="Keymanesh K."/>
            <person name="Savage E."/>
            <person name="Barry K."/>
            <person name="Grigoriev I.V."/>
            <person name="Riekhof W.R."/>
            <person name="Harris S.S."/>
        </authorList>
    </citation>
    <scope>NUCLEOTIDE SEQUENCE</scope>
    <source>
        <strain evidence="4">JF 03-4F</strain>
    </source>
</reference>
<keyword evidence="2" id="KW-0521">NADP</keyword>
<dbReference type="PANTHER" id="PTHR43180">
    <property type="entry name" value="3-OXOACYL-(ACYL-CARRIER-PROTEIN) REDUCTASE (AFU_ORTHOLOGUE AFUA_6G11210)"/>
    <property type="match status" value="1"/>
</dbReference>
<organism evidence="4 5">
    <name type="scientific">Exophiala viscosa</name>
    <dbReference type="NCBI Taxonomy" id="2486360"/>
    <lineage>
        <taxon>Eukaryota</taxon>
        <taxon>Fungi</taxon>
        <taxon>Dikarya</taxon>
        <taxon>Ascomycota</taxon>
        <taxon>Pezizomycotina</taxon>
        <taxon>Eurotiomycetes</taxon>
        <taxon>Chaetothyriomycetidae</taxon>
        <taxon>Chaetothyriales</taxon>
        <taxon>Herpotrichiellaceae</taxon>
        <taxon>Exophiala</taxon>
    </lineage>
</organism>
<dbReference type="EMBL" id="MU404359">
    <property type="protein sequence ID" value="KAI1609889.1"/>
    <property type="molecule type" value="Genomic_DNA"/>
</dbReference>
<evidence type="ECO:0000313" key="5">
    <source>
        <dbReference type="Proteomes" id="UP001203852"/>
    </source>
</evidence>
<evidence type="ECO:0000313" key="4">
    <source>
        <dbReference type="EMBL" id="KAI1609889.1"/>
    </source>
</evidence>
<protein>
    <submittedName>
        <fullName evidence="4">3-hydroxyacyl-CoA dehydrogenase</fullName>
    </submittedName>
</protein>
<dbReference type="Pfam" id="PF00106">
    <property type="entry name" value="adh_short"/>
    <property type="match status" value="1"/>
</dbReference>
<dbReference type="InterPro" id="IPR002347">
    <property type="entry name" value="SDR_fam"/>
</dbReference>
<dbReference type="Gene3D" id="3.40.50.720">
    <property type="entry name" value="NAD(P)-binding Rossmann-like Domain"/>
    <property type="match status" value="1"/>
</dbReference>
<evidence type="ECO:0000256" key="2">
    <source>
        <dbReference type="ARBA" id="ARBA00022857"/>
    </source>
</evidence>
<keyword evidence="5" id="KW-1185">Reference proteome</keyword>
<keyword evidence="3" id="KW-0560">Oxidoreductase</keyword>
<comment type="caution">
    <text evidence="4">The sequence shown here is derived from an EMBL/GenBank/DDBJ whole genome shotgun (WGS) entry which is preliminary data.</text>
</comment>
<dbReference type="Proteomes" id="UP001203852">
    <property type="component" value="Unassembled WGS sequence"/>
</dbReference>
<evidence type="ECO:0000256" key="1">
    <source>
        <dbReference type="ARBA" id="ARBA00006484"/>
    </source>
</evidence>
<dbReference type="SUPFAM" id="SSF51735">
    <property type="entry name" value="NAD(P)-binding Rossmann-fold domains"/>
    <property type="match status" value="1"/>
</dbReference>
<evidence type="ECO:0000256" key="3">
    <source>
        <dbReference type="ARBA" id="ARBA00023002"/>
    </source>
</evidence>
<dbReference type="PANTHER" id="PTHR43180:SF86">
    <property type="entry name" value="DEHYDROGENASE, PUTATIVE (AFU_ORTHOLOGUE AFUA_3G00290)-RELATED"/>
    <property type="match status" value="1"/>
</dbReference>
<comment type="similarity">
    <text evidence="1">Belongs to the short-chain dehydrogenases/reductases (SDR) family.</text>
</comment>
<dbReference type="AlphaFoldDB" id="A0AAN6DRB3"/>
<accession>A0AAN6DRB3</accession>